<organism evidence="1 2">
    <name type="scientific">Wickerhamiella sorbophila</name>
    <dbReference type="NCBI Taxonomy" id="45607"/>
    <lineage>
        <taxon>Eukaryota</taxon>
        <taxon>Fungi</taxon>
        <taxon>Dikarya</taxon>
        <taxon>Ascomycota</taxon>
        <taxon>Saccharomycotina</taxon>
        <taxon>Dipodascomycetes</taxon>
        <taxon>Dipodascales</taxon>
        <taxon>Trichomonascaceae</taxon>
        <taxon>Wickerhamiella</taxon>
    </lineage>
</organism>
<dbReference type="PANTHER" id="PTHR41237">
    <property type="entry name" value="37S RIBOSOMAL PROTEIN MRP21, MITOCHONDRIAL"/>
    <property type="match status" value="1"/>
</dbReference>
<protein>
    <recommendedName>
        <fullName evidence="3">37S ribosomal protein MRP21, mitochondrial</fullName>
    </recommendedName>
</protein>
<dbReference type="RefSeq" id="XP_024663759.1">
    <property type="nucleotide sequence ID" value="XM_024807991.1"/>
</dbReference>
<dbReference type="Proteomes" id="UP000238350">
    <property type="component" value="Unassembled WGS sequence"/>
</dbReference>
<dbReference type="PANTHER" id="PTHR41237:SF1">
    <property type="entry name" value="SMALL RIBOSOMAL SUBUNIT PROTEIN BS21M"/>
    <property type="match status" value="1"/>
</dbReference>
<accession>A0A2T0FFN8</accession>
<dbReference type="OrthoDB" id="2501249at2759"/>
<name>A0A2T0FFN8_9ASCO</name>
<proteinExistence type="predicted"/>
<evidence type="ECO:0000313" key="2">
    <source>
        <dbReference type="Proteomes" id="UP000238350"/>
    </source>
</evidence>
<sequence length="157" mass="18124">MNRWLGRSLWTGCARTFSTTPLRANKPRPDIKSHKSLMDLLQSDTGATSRLKTPGRVADDLLFQLRSQHQRIMPPRTGVLVGRSAPVPSPELLNRAVRQVNTMNRVNAMKETVNLQRFAERPGKARLRIRIQRKRREFNAGVRRLFQLVKRAKRQGY</sequence>
<reference evidence="1 2" key="1">
    <citation type="submission" date="2017-04" db="EMBL/GenBank/DDBJ databases">
        <title>Genome sequencing of [Candida] sorbophila.</title>
        <authorList>
            <person name="Ahn J.O."/>
        </authorList>
    </citation>
    <scope>NUCLEOTIDE SEQUENCE [LARGE SCALE GENOMIC DNA]</scope>
    <source>
        <strain evidence="1 2">DS02</strain>
    </source>
</reference>
<comment type="caution">
    <text evidence="1">The sequence shown here is derived from an EMBL/GenBank/DDBJ whole genome shotgun (WGS) entry which is preliminary data.</text>
</comment>
<dbReference type="STRING" id="45607.A0A2T0FFN8"/>
<dbReference type="EMBL" id="NDIQ01000001">
    <property type="protein sequence ID" value="PRT53813.1"/>
    <property type="molecule type" value="Genomic_DNA"/>
</dbReference>
<keyword evidence="2" id="KW-1185">Reference proteome</keyword>
<evidence type="ECO:0008006" key="3">
    <source>
        <dbReference type="Google" id="ProtNLM"/>
    </source>
</evidence>
<dbReference type="AlphaFoldDB" id="A0A2T0FFN8"/>
<dbReference type="GeneID" id="36515182"/>
<dbReference type="InterPro" id="IPR052837">
    <property type="entry name" value="Mitoribosomal_bS21"/>
</dbReference>
<evidence type="ECO:0000313" key="1">
    <source>
        <dbReference type="EMBL" id="PRT53813.1"/>
    </source>
</evidence>
<gene>
    <name evidence="1" type="ORF">B9G98_01433</name>
</gene>